<keyword evidence="2" id="KW-0732">Signal</keyword>
<dbReference type="Proteomes" id="UP000241829">
    <property type="component" value="Chromosome"/>
</dbReference>
<sequence length="115" mass="12051">MVRWLLAVFTLHFLLAAGASAFAAVPPAALATGHAGHCSAAQHQGFGDMKAAIAADAPGDFAADTAADCSIDLPDDQQFQRPAPLVQGTHFPCPQLRSPLLASRTPQRQLRPPRA</sequence>
<dbReference type="EMBL" id="CP027792">
    <property type="protein sequence ID" value="AVP57594.1"/>
    <property type="molecule type" value="Genomic_DNA"/>
</dbReference>
<dbReference type="AlphaFoldDB" id="A0A2P1NKK8"/>
<feature type="region of interest" description="Disordered" evidence="1">
    <location>
        <begin position="85"/>
        <end position="115"/>
    </location>
</feature>
<evidence type="ECO:0000256" key="2">
    <source>
        <dbReference type="SAM" id="SignalP"/>
    </source>
</evidence>
<organism evidence="3 4">
    <name type="scientific">Pulveribacter suum</name>
    <dbReference type="NCBI Taxonomy" id="2116657"/>
    <lineage>
        <taxon>Bacteria</taxon>
        <taxon>Pseudomonadati</taxon>
        <taxon>Pseudomonadota</taxon>
        <taxon>Betaproteobacteria</taxon>
        <taxon>Burkholderiales</taxon>
        <taxon>Comamonadaceae</taxon>
        <taxon>Pulveribacter</taxon>
    </lineage>
</organism>
<protein>
    <submittedName>
        <fullName evidence="3">Uncharacterized protein</fullName>
    </submittedName>
</protein>
<feature type="signal peptide" evidence="2">
    <location>
        <begin position="1"/>
        <end position="23"/>
    </location>
</feature>
<evidence type="ECO:0000313" key="4">
    <source>
        <dbReference type="Proteomes" id="UP000241829"/>
    </source>
</evidence>
<accession>A0A2P1NKK8</accession>
<reference evidence="4" key="1">
    <citation type="submission" date="2018-03" db="EMBL/GenBank/DDBJ databases">
        <title>Genome sequencing of Melaminivora sp. strain SC2-7.</title>
        <authorList>
            <person name="Kim S.-J."/>
            <person name="Heo J."/>
            <person name="Ahn J.-H."/>
            <person name="Kwon S.-W."/>
        </authorList>
    </citation>
    <scope>NUCLEOTIDE SEQUENCE [LARGE SCALE GENOMIC DNA]</scope>
    <source>
        <strain evidence="4">SC2-7</strain>
    </source>
</reference>
<feature type="chain" id="PRO_5015103074" evidence="2">
    <location>
        <begin position="24"/>
        <end position="115"/>
    </location>
</feature>
<gene>
    <name evidence="3" type="ORF">C7H73_07945</name>
</gene>
<evidence type="ECO:0000313" key="3">
    <source>
        <dbReference type="EMBL" id="AVP57594.1"/>
    </source>
</evidence>
<keyword evidence="4" id="KW-1185">Reference proteome</keyword>
<proteinExistence type="predicted"/>
<dbReference type="RefSeq" id="WP_106846147.1">
    <property type="nucleotide sequence ID" value="NZ_CP027792.1"/>
</dbReference>
<dbReference type="OrthoDB" id="10014788at2"/>
<name>A0A2P1NKK8_9BURK</name>
<evidence type="ECO:0000256" key="1">
    <source>
        <dbReference type="SAM" id="MobiDB-lite"/>
    </source>
</evidence>
<dbReference type="KEGG" id="melm:C7H73_07945"/>